<dbReference type="Gene3D" id="3.40.1160.10">
    <property type="entry name" value="Acetylglutamate kinase-like"/>
    <property type="match status" value="1"/>
</dbReference>
<dbReference type="InterPro" id="IPR001048">
    <property type="entry name" value="Asp/Glu/Uridylate_kinase"/>
</dbReference>
<keyword evidence="2 4" id="KW-0808">Transferase</keyword>
<evidence type="ECO:0000256" key="4">
    <source>
        <dbReference type="PIRNR" id="PIRNR000723"/>
    </source>
</evidence>
<comment type="caution">
    <text evidence="6">The sequence shown here is derived from an EMBL/GenBank/DDBJ whole genome shotgun (WGS) entry which is preliminary data.</text>
</comment>
<feature type="domain" description="Aspartate/glutamate/uridylate kinase" evidence="5">
    <location>
        <begin position="1"/>
        <end position="277"/>
    </location>
</feature>
<name>A0ABW8ADS3_9ACTN</name>
<dbReference type="PRINTS" id="PR01469">
    <property type="entry name" value="CARBMTKINASE"/>
</dbReference>
<organism evidence="6 7">
    <name type="scientific">Nonomuraea indica</name>
    <dbReference type="NCBI Taxonomy" id="1581193"/>
    <lineage>
        <taxon>Bacteria</taxon>
        <taxon>Bacillati</taxon>
        <taxon>Actinomycetota</taxon>
        <taxon>Actinomycetes</taxon>
        <taxon>Streptosporangiales</taxon>
        <taxon>Streptosporangiaceae</taxon>
        <taxon>Nonomuraea</taxon>
    </lineage>
</organism>
<dbReference type="InterPro" id="IPR003964">
    <property type="entry name" value="Carb_kinase"/>
</dbReference>
<evidence type="ECO:0000256" key="3">
    <source>
        <dbReference type="ARBA" id="ARBA00022777"/>
    </source>
</evidence>
<sequence>MRVVVAVGGNALLRRGEPADAATQQRNIAVAAEQLAKVAERHQLLIVHGNGPQVGLLAEESEHDPTLERGYPLDTLVAETQGMIGYWLAQSVGRRLPETPVGALVTQVVVSAADPAFDRPDKPIGPYYPAEEAKRLAGERGWEFIEEERGMRRVVPSPRPIQVVELPIIRRLLDGGCVVIAGGGGGAPVTADRTGVEGVVDKDLVTALLAEQVEADSMVILTDVPYVYADYGTPSQRPLVVASPDELDAGAFAAGSMRPKIEAACAFTRATGRSASIGSLTELAAVISGTRGTHIRARRASGATPA</sequence>
<comment type="similarity">
    <text evidence="1 4">Belongs to the carbamate kinase family.</text>
</comment>
<reference evidence="6 7" key="1">
    <citation type="submission" date="2024-10" db="EMBL/GenBank/DDBJ databases">
        <title>The Natural Products Discovery Center: Release of the First 8490 Sequenced Strains for Exploring Actinobacteria Biosynthetic Diversity.</title>
        <authorList>
            <person name="Kalkreuter E."/>
            <person name="Kautsar S.A."/>
            <person name="Yang D."/>
            <person name="Bader C.D."/>
            <person name="Teijaro C.N."/>
            <person name="Fluegel L."/>
            <person name="Davis C.M."/>
            <person name="Simpson J.R."/>
            <person name="Lauterbach L."/>
            <person name="Steele A.D."/>
            <person name="Gui C."/>
            <person name="Meng S."/>
            <person name="Li G."/>
            <person name="Viehrig K."/>
            <person name="Ye F."/>
            <person name="Su P."/>
            <person name="Kiefer A.F."/>
            <person name="Nichols A."/>
            <person name="Cepeda A.J."/>
            <person name="Yan W."/>
            <person name="Fan B."/>
            <person name="Jiang Y."/>
            <person name="Adhikari A."/>
            <person name="Zheng C.-J."/>
            <person name="Schuster L."/>
            <person name="Cowan T.M."/>
            <person name="Smanski M.J."/>
            <person name="Chevrette M.G."/>
            <person name="De Carvalho L.P.S."/>
            <person name="Shen B."/>
        </authorList>
    </citation>
    <scope>NUCLEOTIDE SEQUENCE [LARGE SCALE GENOMIC DNA]</scope>
    <source>
        <strain evidence="6 7">NPDC049503</strain>
    </source>
</reference>
<dbReference type="RefSeq" id="WP_397025043.1">
    <property type="nucleotide sequence ID" value="NZ_JBITMB010000009.1"/>
</dbReference>
<evidence type="ECO:0000256" key="2">
    <source>
        <dbReference type="ARBA" id="ARBA00022679"/>
    </source>
</evidence>
<gene>
    <name evidence="6" type="ORF">ACIBP5_32705</name>
</gene>
<evidence type="ECO:0000313" key="6">
    <source>
        <dbReference type="EMBL" id="MFI7444758.1"/>
    </source>
</evidence>
<dbReference type="GO" id="GO:0008804">
    <property type="term" value="F:carbamate kinase activity"/>
    <property type="evidence" value="ECO:0007669"/>
    <property type="project" value="UniProtKB-EC"/>
</dbReference>
<keyword evidence="3 4" id="KW-0418">Kinase</keyword>
<protein>
    <recommendedName>
        <fullName evidence="4">Carbamate kinase</fullName>
    </recommendedName>
</protein>
<dbReference type="SUPFAM" id="SSF53633">
    <property type="entry name" value="Carbamate kinase-like"/>
    <property type="match status" value="1"/>
</dbReference>
<dbReference type="PANTHER" id="PTHR30409:SF1">
    <property type="entry name" value="CARBAMATE KINASE-RELATED"/>
    <property type="match status" value="1"/>
</dbReference>
<dbReference type="CDD" id="cd04235">
    <property type="entry name" value="AAK_CK"/>
    <property type="match status" value="1"/>
</dbReference>
<proteinExistence type="inferred from homology"/>
<dbReference type="Pfam" id="PF00696">
    <property type="entry name" value="AA_kinase"/>
    <property type="match status" value="1"/>
</dbReference>
<keyword evidence="7" id="KW-1185">Reference proteome</keyword>
<dbReference type="NCBIfam" id="NF009008">
    <property type="entry name" value="PRK12354.1"/>
    <property type="match status" value="1"/>
</dbReference>
<dbReference type="Proteomes" id="UP001612928">
    <property type="component" value="Unassembled WGS sequence"/>
</dbReference>
<evidence type="ECO:0000259" key="5">
    <source>
        <dbReference type="Pfam" id="PF00696"/>
    </source>
</evidence>
<evidence type="ECO:0000256" key="1">
    <source>
        <dbReference type="ARBA" id="ARBA00011066"/>
    </source>
</evidence>
<dbReference type="EMBL" id="JBITMB010000009">
    <property type="protein sequence ID" value="MFI7444758.1"/>
    <property type="molecule type" value="Genomic_DNA"/>
</dbReference>
<dbReference type="PIRSF" id="PIRSF000723">
    <property type="entry name" value="Carbamate_kin"/>
    <property type="match status" value="1"/>
</dbReference>
<evidence type="ECO:0000313" key="7">
    <source>
        <dbReference type="Proteomes" id="UP001612928"/>
    </source>
</evidence>
<accession>A0ABW8ADS3</accession>
<dbReference type="PANTHER" id="PTHR30409">
    <property type="entry name" value="CARBAMATE KINASE"/>
    <property type="match status" value="1"/>
</dbReference>
<dbReference type="InterPro" id="IPR036393">
    <property type="entry name" value="AceGlu_kinase-like_sf"/>
</dbReference>